<gene>
    <name evidence="2" type="ORF">SSX86_001407</name>
</gene>
<dbReference type="SUPFAM" id="SSF81383">
    <property type="entry name" value="F-box domain"/>
    <property type="match status" value="1"/>
</dbReference>
<dbReference type="EMBL" id="JBCNJP010000003">
    <property type="protein sequence ID" value="KAK9079734.1"/>
    <property type="molecule type" value="Genomic_DNA"/>
</dbReference>
<dbReference type="CDD" id="cd22157">
    <property type="entry name" value="F-box_AtFBW1-like"/>
    <property type="match status" value="1"/>
</dbReference>
<dbReference type="AlphaFoldDB" id="A0AAP0DYZ0"/>
<dbReference type="SMART" id="SM00256">
    <property type="entry name" value="FBOX"/>
    <property type="match status" value="1"/>
</dbReference>
<reference evidence="2 3" key="1">
    <citation type="submission" date="2024-04" db="EMBL/GenBank/DDBJ databases">
        <title>The reference genome of an endangered Asteraceae, Deinandra increscens subsp. villosa, native to the Central Coast of California.</title>
        <authorList>
            <person name="Guilliams M."/>
            <person name="Hasenstab-Lehman K."/>
            <person name="Meyer R."/>
            <person name="Mcevoy S."/>
        </authorList>
    </citation>
    <scope>NUCLEOTIDE SEQUENCE [LARGE SCALE GENOMIC DNA]</scope>
    <source>
        <tissue evidence="2">Leaf</tissue>
    </source>
</reference>
<sequence>MESRSVLFPTKAPSPFSRCLPPSCRAISFPPEIIEAILHLLPAKSLGRFKSVSKTWNSLISDPQFIKKHIHHLQTPTKLILHSEYTDALHSFDTDQLLPYLNIDNNDDDIPATVKELFFGSAPMWCQEILGSCNGLVLAKDVHCTIFLINPTTQELWKVPTPPFALPDIDWAVSYEFGYVSSTDDYKVLLSFQRENTCVSVYSLRNNSWKELRISPYDLGDSGFLPVVVNQHFHRYKDSSSIAAFSFVTEEFNEINLQFLDLFVDKSVAIYEVVAIGEKLGLFISVGGAYELWVMEDYGVANSWTRICPHQLKDYSRPVCLVEGSNRDMVLNGEGDIVVFNMDKRRYRNVRIQGFPEEYVIEEFTVRGIYVESLESAKRFVK</sequence>
<accession>A0AAP0DYZ0</accession>
<dbReference type="Proteomes" id="UP001408789">
    <property type="component" value="Unassembled WGS sequence"/>
</dbReference>
<dbReference type="Gene3D" id="1.20.1280.50">
    <property type="match status" value="1"/>
</dbReference>
<dbReference type="PANTHER" id="PTHR31672:SF13">
    <property type="entry name" value="F-BOX PROTEIN CPR30-LIKE"/>
    <property type="match status" value="1"/>
</dbReference>
<name>A0AAP0DYZ0_9ASTR</name>
<dbReference type="PANTHER" id="PTHR31672">
    <property type="entry name" value="BNACNNG10540D PROTEIN"/>
    <property type="match status" value="1"/>
</dbReference>
<dbReference type="InterPro" id="IPR050796">
    <property type="entry name" value="SCF_F-box_component"/>
</dbReference>
<dbReference type="InterPro" id="IPR036047">
    <property type="entry name" value="F-box-like_dom_sf"/>
</dbReference>
<organism evidence="2 3">
    <name type="scientific">Deinandra increscens subsp. villosa</name>
    <dbReference type="NCBI Taxonomy" id="3103831"/>
    <lineage>
        <taxon>Eukaryota</taxon>
        <taxon>Viridiplantae</taxon>
        <taxon>Streptophyta</taxon>
        <taxon>Embryophyta</taxon>
        <taxon>Tracheophyta</taxon>
        <taxon>Spermatophyta</taxon>
        <taxon>Magnoliopsida</taxon>
        <taxon>eudicotyledons</taxon>
        <taxon>Gunneridae</taxon>
        <taxon>Pentapetalae</taxon>
        <taxon>asterids</taxon>
        <taxon>campanulids</taxon>
        <taxon>Asterales</taxon>
        <taxon>Asteraceae</taxon>
        <taxon>Asteroideae</taxon>
        <taxon>Heliantheae alliance</taxon>
        <taxon>Madieae</taxon>
        <taxon>Madiinae</taxon>
        <taxon>Deinandra</taxon>
    </lineage>
</organism>
<dbReference type="InterPro" id="IPR006527">
    <property type="entry name" value="F-box-assoc_dom_typ1"/>
</dbReference>
<protein>
    <recommendedName>
        <fullName evidence="1">F-box domain-containing protein</fullName>
    </recommendedName>
</protein>
<dbReference type="Pfam" id="PF07734">
    <property type="entry name" value="FBA_1"/>
    <property type="match status" value="1"/>
</dbReference>
<proteinExistence type="predicted"/>
<dbReference type="NCBIfam" id="TIGR01640">
    <property type="entry name" value="F_box_assoc_1"/>
    <property type="match status" value="1"/>
</dbReference>
<keyword evidence="3" id="KW-1185">Reference proteome</keyword>
<comment type="caution">
    <text evidence="2">The sequence shown here is derived from an EMBL/GenBank/DDBJ whole genome shotgun (WGS) entry which is preliminary data.</text>
</comment>
<dbReference type="Pfam" id="PF00646">
    <property type="entry name" value="F-box"/>
    <property type="match status" value="1"/>
</dbReference>
<dbReference type="InterPro" id="IPR001810">
    <property type="entry name" value="F-box_dom"/>
</dbReference>
<feature type="domain" description="F-box" evidence="1">
    <location>
        <begin position="23"/>
        <end position="69"/>
    </location>
</feature>
<evidence type="ECO:0000259" key="1">
    <source>
        <dbReference type="PROSITE" id="PS50181"/>
    </source>
</evidence>
<dbReference type="InterPro" id="IPR017451">
    <property type="entry name" value="F-box-assoc_interact_dom"/>
</dbReference>
<evidence type="ECO:0000313" key="3">
    <source>
        <dbReference type="Proteomes" id="UP001408789"/>
    </source>
</evidence>
<evidence type="ECO:0000313" key="2">
    <source>
        <dbReference type="EMBL" id="KAK9079734.1"/>
    </source>
</evidence>
<dbReference type="PROSITE" id="PS50181">
    <property type="entry name" value="FBOX"/>
    <property type="match status" value="1"/>
</dbReference>